<feature type="compositionally biased region" description="Polar residues" evidence="1">
    <location>
        <begin position="62"/>
        <end position="73"/>
    </location>
</feature>
<dbReference type="PRINTS" id="PR00081">
    <property type="entry name" value="GDHRDH"/>
</dbReference>
<dbReference type="Gene3D" id="3.40.50.720">
    <property type="entry name" value="NAD(P)-binding Rossmann-like Domain"/>
    <property type="match status" value="1"/>
</dbReference>
<dbReference type="InterPro" id="IPR036291">
    <property type="entry name" value="NAD(P)-bd_dom_sf"/>
</dbReference>
<organism evidence="2 3">
    <name type="scientific">Venturia inaequalis</name>
    <name type="common">Apple scab fungus</name>
    <dbReference type="NCBI Taxonomy" id="5025"/>
    <lineage>
        <taxon>Eukaryota</taxon>
        <taxon>Fungi</taxon>
        <taxon>Dikarya</taxon>
        <taxon>Ascomycota</taxon>
        <taxon>Pezizomycotina</taxon>
        <taxon>Dothideomycetes</taxon>
        <taxon>Pleosporomycetidae</taxon>
        <taxon>Venturiales</taxon>
        <taxon>Venturiaceae</taxon>
        <taxon>Venturia</taxon>
    </lineage>
</organism>
<evidence type="ECO:0000256" key="1">
    <source>
        <dbReference type="SAM" id="MobiDB-lite"/>
    </source>
</evidence>
<dbReference type="PRINTS" id="PR00080">
    <property type="entry name" value="SDRFAMILY"/>
</dbReference>
<dbReference type="PANTHER" id="PTHR42345:SF2">
    <property type="entry name" value="HELICASE-LIKE PROTEIN"/>
    <property type="match status" value="1"/>
</dbReference>
<gene>
    <name evidence="2" type="ORF">EG328_008187</name>
</gene>
<dbReference type="PANTHER" id="PTHR42345">
    <property type="entry name" value="TPR_REGION DOMAIN-CONTAINING PROTEIN"/>
    <property type="match status" value="1"/>
</dbReference>
<accession>A0A8H3UCG7</accession>
<feature type="compositionally biased region" description="Basic and acidic residues" evidence="1">
    <location>
        <begin position="47"/>
        <end position="61"/>
    </location>
</feature>
<dbReference type="EMBL" id="WNWS01000457">
    <property type="protein sequence ID" value="KAE9967445.1"/>
    <property type="molecule type" value="Genomic_DNA"/>
</dbReference>
<feature type="non-terminal residue" evidence="2">
    <location>
        <position position="1161"/>
    </location>
</feature>
<dbReference type="Pfam" id="PF00106">
    <property type="entry name" value="adh_short"/>
    <property type="match status" value="1"/>
</dbReference>
<sequence length="1161" mass="127925">KACESVMPFSLKRRSVAANAGDGGEDMKPKSRSKRNSLLALLRGGWRKKDTNKNKADEKSTPVRNEQPTTQVRTPEEQEKEKGAIGNAYLQADGSTAKADSALPTPLSGPTAPVTVVEQLNDDDVRNLFSWAPQFSVITVEGALQPAALFPWDNAIKATAAKDAPLLEHTFSACTLRKHVPSRLSEPDLSKKAITYDIGVLEVPSMLSARGNEPGTVGFDHFLQESVADSLEPHYTDQELSEENNFELLQDNPEKLGIRRFDLATVAERLAELSDVYRDAAQSAATPNLLAHQPSAELYTLLFGKLLTPPKFDSSTEDPTGLKVQIETLIKILTIKGIWYDFGNVEWRIRLGQILWSDVLDTELSASSMDPSEVVTERNVLLLQLLLSCELLARLDAITSLGTEKVKNELHLTREEVRKFRDLETRKSKWDLVFSRRFLENVEARSVTTSKEVLREEPERRGFFFSAPVIQEAVKIDHVDVTFLPRKSSQQLKGLFHFARAIRWPDPDRFETKLTETLLISDEAFSIPSPSVYATPLSTPRSVRSARSSSYFETRPDFGRLATGRSLQLQPPSPTMTPLQMSPDGSPSANPTNLTQKALIGGWLTRSYLTGLVLPGEPLSHFLISALLENDAAAIAALGDSANLYGGFVYKQRSWWSKGSVIGRVLACQSGATECMGWIALPCVPQGFHAGWLDVEADAPEAHSETARILQGQEITADSTFLASKGPAQVRPSDLTLPRDAERTPKKSMWFDCLRLEPAQAATETGVYEHYTATLQFSASSIRNELGHCILPLQYLVQFISAYPCTPPPRDKLYILKSADEKETVATTVLAHPLHIEHTYEMIEATEVLAPAFVFPTRSVDDAGEKHVYILDARDDPTLEIIARGWCSSRGENAIISRVGVTCASIGIGAALAHALAPKNPTLILLSRSQENLSSLSTALRKQHGSGLQILCTAVNVQDHRSLRSAVAKIVSQTGPIDILINNAGLALGAPAKFPDLDIEDIVTMTGTNVNGYMFAAYAVLKEGGMMERREGTILNITSVTGLEVPPFPGEAVYHSCKAAQEAFTNVLRTELRDLNIRVLALRPGVVATHFHEQRVGYDRGMYDEFMEGFEPLVAGDVARSAVWMLCQDERVSIKALDVVPTAQRSLQVFDRKWKERHGQV</sequence>
<comment type="caution">
    <text evidence="2">The sequence shown here is derived from an EMBL/GenBank/DDBJ whole genome shotgun (WGS) entry which is preliminary data.</text>
</comment>
<proteinExistence type="predicted"/>
<evidence type="ECO:0000313" key="2">
    <source>
        <dbReference type="EMBL" id="KAE9967445.1"/>
    </source>
</evidence>
<name>A0A8H3UCG7_VENIN</name>
<feature type="compositionally biased region" description="Polar residues" evidence="1">
    <location>
        <begin position="565"/>
        <end position="592"/>
    </location>
</feature>
<dbReference type="InterPro" id="IPR002347">
    <property type="entry name" value="SDR_fam"/>
</dbReference>
<feature type="region of interest" description="Disordered" evidence="1">
    <location>
        <begin position="1"/>
        <end position="82"/>
    </location>
</feature>
<dbReference type="Proteomes" id="UP000447873">
    <property type="component" value="Unassembled WGS sequence"/>
</dbReference>
<protein>
    <submittedName>
        <fullName evidence="2">Uncharacterized protein</fullName>
    </submittedName>
</protein>
<dbReference type="AlphaFoldDB" id="A0A8H3UCG7"/>
<reference evidence="2 3" key="1">
    <citation type="submission" date="2018-12" db="EMBL/GenBank/DDBJ databases">
        <title>Venturia inaequalis Genome Resource.</title>
        <authorList>
            <person name="Lichtner F.J."/>
        </authorList>
    </citation>
    <scope>NUCLEOTIDE SEQUENCE [LARGE SCALE GENOMIC DNA]</scope>
    <source>
        <strain evidence="2 3">120213</strain>
    </source>
</reference>
<dbReference type="SUPFAM" id="SSF51735">
    <property type="entry name" value="NAD(P)-binding Rossmann-fold domains"/>
    <property type="match status" value="1"/>
</dbReference>
<evidence type="ECO:0000313" key="3">
    <source>
        <dbReference type="Proteomes" id="UP000447873"/>
    </source>
</evidence>
<feature type="region of interest" description="Disordered" evidence="1">
    <location>
        <begin position="564"/>
        <end position="592"/>
    </location>
</feature>